<evidence type="ECO:0000313" key="2">
    <source>
        <dbReference type="Proteomes" id="UP000198515"/>
    </source>
</evidence>
<protein>
    <submittedName>
        <fullName evidence="1">Uncharacterized protein</fullName>
    </submittedName>
</protein>
<evidence type="ECO:0000313" key="1">
    <source>
        <dbReference type="EMBL" id="SCC12984.1"/>
    </source>
</evidence>
<name>A0A1C4C1V2_9ENTR</name>
<accession>A0A1C4C1V2</accession>
<dbReference type="AlphaFoldDB" id="A0A1C4C1V2"/>
<sequence length="141" mass="16138">MKYIKRLIAVIIVVFIAFLLFDCSMQKKAENHSGFTKNNLWAYYFYTDADIRNAPKITNSYHFLFRAQDGGKPEISAVVFSDATDISVLRQYLQQLGYQQVSSEGSEERWEQPGKVTPAFFITNDKTQSEITLSKEGFNGD</sequence>
<dbReference type="OrthoDB" id="6463131at2"/>
<reference evidence="2" key="1">
    <citation type="submission" date="2016-08" db="EMBL/GenBank/DDBJ databases">
        <authorList>
            <person name="Varghese N."/>
            <person name="Submissions Spin"/>
        </authorList>
    </citation>
    <scope>NUCLEOTIDE SEQUENCE [LARGE SCALE GENOMIC DNA]</scope>
    <source>
        <strain evidence="2">REICA_142</strain>
    </source>
</reference>
<gene>
    <name evidence="1" type="ORF">GA0061070_1009115</name>
</gene>
<dbReference type="RefSeq" id="WP_090134671.1">
    <property type="nucleotide sequence ID" value="NZ_FMBC01000009.1"/>
</dbReference>
<dbReference type="Proteomes" id="UP000198515">
    <property type="component" value="Unassembled WGS sequence"/>
</dbReference>
<proteinExistence type="predicted"/>
<keyword evidence="2" id="KW-1185">Reference proteome</keyword>
<organism evidence="1 2">
    <name type="scientific">Kosakonia oryziphila</name>
    <dbReference type="NCBI Taxonomy" id="1005667"/>
    <lineage>
        <taxon>Bacteria</taxon>
        <taxon>Pseudomonadati</taxon>
        <taxon>Pseudomonadota</taxon>
        <taxon>Gammaproteobacteria</taxon>
        <taxon>Enterobacterales</taxon>
        <taxon>Enterobacteriaceae</taxon>
        <taxon>Kosakonia</taxon>
    </lineage>
</organism>
<dbReference type="EMBL" id="FMBC01000009">
    <property type="protein sequence ID" value="SCC12984.1"/>
    <property type="molecule type" value="Genomic_DNA"/>
</dbReference>